<dbReference type="GO" id="GO:0016787">
    <property type="term" value="F:hydrolase activity"/>
    <property type="evidence" value="ECO:0007669"/>
    <property type="project" value="UniProtKB-KW"/>
</dbReference>
<dbReference type="InterPro" id="IPR029058">
    <property type="entry name" value="AB_hydrolase_fold"/>
</dbReference>
<organism evidence="1 2">
    <name type="scientific">Nocardioides vastitatis</name>
    <dbReference type="NCBI Taxonomy" id="2568655"/>
    <lineage>
        <taxon>Bacteria</taxon>
        <taxon>Bacillati</taxon>
        <taxon>Actinomycetota</taxon>
        <taxon>Actinomycetes</taxon>
        <taxon>Propionibacteriales</taxon>
        <taxon>Nocardioidaceae</taxon>
        <taxon>Nocardioides</taxon>
    </lineage>
</organism>
<proteinExistence type="predicted"/>
<dbReference type="PANTHER" id="PTHR48098">
    <property type="entry name" value="ENTEROCHELIN ESTERASE-RELATED"/>
    <property type="match status" value="1"/>
</dbReference>
<keyword evidence="2" id="KW-1185">Reference proteome</keyword>
<dbReference type="SUPFAM" id="SSF53474">
    <property type="entry name" value="alpha/beta-Hydrolases"/>
    <property type="match status" value="1"/>
</dbReference>
<evidence type="ECO:0000313" key="1">
    <source>
        <dbReference type="EMBL" id="MFC5731068.1"/>
    </source>
</evidence>
<dbReference type="Pfam" id="PF00756">
    <property type="entry name" value="Esterase"/>
    <property type="match status" value="1"/>
</dbReference>
<gene>
    <name evidence="1" type="ORF">ACFPQB_19290</name>
</gene>
<protein>
    <submittedName>
        <fullName evidence="1">Alpha/beta hydrolase</fullName>
    </submittedName>
</protein>
<dbReference type="Gene3D" id="3.40.50.1820">
    <property type="entry name" value="alpha/beta hydrolase"/>
    <property type="match status" value="1"/>
</dbReference>
<evidence type="ECO:0000313" key="2">
    <source>
        <dbReference type="Proteomes" id="UP001596072"/>
    </source>
</evidence>
<dbReference type="RefSeq" id="WP_240769701.1">
    <property type="nucleotide sequence ID" value="NZ_JBHSNS010000012.1"/>
</dbReference>
<dbReference type="EMBL" id="JBHSNS010000012">
    <property type="protein sequence ID" value="MFC5731068.1"/>
    <property type="molecule type" value="Genomic_DNA"/>
</dbReference>
<accession>A0ABW0ZLI2</accession>
<dbReference type="PANTHER" id="PTHR48098:SF1">
    <property type="entry name" value="DIACYLGLYCEROL ACYLTRANSFERASE_MYCOLYLTRANSFERASE AG85A"/>
    <property type="match status" value="1"/>
</dbReference>
<comment type="caution">
    <text evidence="1">The sequence shown here is derived from an EMBL/GenBank/DDBJ whole genome shotgun (WGS) entry which is preliminary data.</text>
</comment>
<dbReference type="Proteomes" id="UP001596072">
    <property type="component" value="Unassembled WGS sequence"/>
</dbReference>
<name>A0ABW0ZLI2_9ACTN</name>
<sequence>MTERRTMVRRVSRRGVLASAGGAFGAFVTTGAAVETELLPGRSWVYRQLGMDGPDGIVPRVTPGPSTSGSFVSEARQGRTCGWTVAYPPGEARALPVVVVLHGKGADHADAFGRDGLALDVFLAEAVGRGTPPFALASVDGGDSYWHARESGEDAATMVTEELLPLLERAGLDTTRIGLLGWSMGGFGALHIASGLGPDRVAAVTCMSPALFRDYGDTTPGAFDDEADFAEVTPFGRQDRLTGIPIRIDCGEGDPFYRATRDYRDSFDEAPAGGFARGDHDRGYWRRIAPAQLAFIGKALRGG</sequence>
<reference evidence="2" key="1">
    <citation type="journal article" date="2019" name="Int. J. Syst. Evol. Microbiol.">
        <title>The Global Catalogue of Microorganisms (GCM) 10K type strain sequencing project: providing services to taxonomists for standard genome sequencing and annotation.</title>
        <authorList>
            <consortium name="The Broad Institute Genomics Platform"/>
            <consortium name="The Broad Institute Genome Sequencing Center for Infectious Disease"/>
            <person name="Wu L."/>
            <person name="Ma J."/>
        </authorList>
    </citation>
    <scope>NUCLEOTIDE SEQUENCE [LARGE SCALE GENOMIC DNA]</scope>
    <source>
        <strain evidence="2">YIM 94188</strain>
    </source>
</reference>
<dbReference type="InterPro" id="IPR000801">
    <property type="entry name" value="Esterase-like"/>
</dbReference>
<keyword evidence="1" id="KW-0378">Hydrolase</keyword>
<dbReference type="InterPro" id="IPR050583">
    <property type="entry name" value="Mycobacterial_A85_antigen"/>
</dbReference>